<evidence type="ECO:0000313" key="3">
    <source>
        <dbReference type="Proteomes" id="UP000582231"/>
    </source>
</evidence>
<accession>A0A852RWQ8</accession>
<proteinExistence type="predicted"/>
<feature type="signal peptide" evidence="1">
    <location>
        <begin position="1"/>
        <end position="26"/>
    </location>
</feature>
<evidence type="ECO:0000256" key="1">
    <source>
        <dbReference type="SAM" id="SignalP"/>
    </source>
</evidence>
<dbReference type="Proteomes" id="UP000582231">
    <property type="component" value="Unassembled WGS sequence"/>
</dbReference>
<dbReference type="AlphaFoldDB" id="A0A852RWQ8"/>
<evidence type="ECO:0000313" key="2">
    <source>
        <dbReference type="EMBL" id="NYD30982.1"/>
    </source>
</evidence>
<sequence length="242" mass="26535">MKARKIAALVAVTLVGTLAATPPVHASPTQVVAAKAKADSDPCVAYAEDSIDGLWSCADGVAYSYDGAGKEVKTKVADARPKGKIRAGSRTVGARTIVDQYHANKTTTWYYGNGDQILGTIKFTFNVALHNHSANVWMTYSSAKPARITWRTKIMHHKTLASDDRIFTYPDVHGCSTGVYSCEEYEDRYGDGYDVLPYQTDWKVYWEAYDTSLIVGGVTYPGSPKAQSDRATCYKTVSCKFK</sequence>
<keyword evidence="1" id="KW-0732">Signal</keyword>
<name>A0A852RWQ8_9ACTN</name>
<keyword evidence="3" id="KW-1185">Reference proteome</keyword>
<gene>
    <name evidence="2" type="ORF">BJ958_002528</name>
</gene>
<protein>
    <submittedName>
        <fullName evidence="2">Uncharacterized protein</fullName>
    </submittedName>
</protein>
<dbReference type="RefSeq" id="WP_179727160.1">
    <property type="nucleotide sequence ID" value="NZ_BAABEF010000001.1"/>
</dbReference>
<comment type="caution">
    <text evidence="2">The sequence shown here is derived from an EMBL/GenBank/DDBJ whole genome shotgun (WGS) entry which is preliminary data.</text>
</comment>
<organism evidence="2 3">
    <name type="scientific">Nocardioides kongjuensis</name>
    <dbReference type="NCBI Taxonomy" id="349522"/>
    <lineage>
        <taxon>Bacteria</taxon>
        <taxon>Bacillati</taxon>
        <taxon>Actinomycetota</taxon>
        <taxon>Actinomycetes</taxon>
        <taxon>Propionibacteriales</taxon>
        <taxon>Nocardioidaceae</taxon>
        <taxon>Nocardioides</taxon>
    </lineage>
</organism>
<feature type="chain" id="PRO_5032849390" evidence="1">
    <location>
        <begin position="27"/>
        <end position="242"/>
    </location>
</feature>
<dbReference type="EMBL" id="JACCBF010000001">
    <property type="protein sequence ID" value="NYD30982.1"/>
    <property type="molecule type" value="Genomic_DNA"/>
</dbReference>
<reference evidence="2 3" key="1">
    <citation type="submission" date="2020-07" db="EMBL/GenBank/DDBJ databases">
        <title>Sequencing the genomes of 1000 actinobacteria strains.</title>
        <authorList>
            <person name="Klenk H.-P."/>
        </authorList>
    </citation>
    <scope>NUCLEOTIDE SEQUENCE [LARGE SCALE GENOMIC DNA]</scope>
    <source>
        <strain evidence="2 3">DSM 19082</strain>
    </source>
</reference>